<evidence type="ECO:0000313" key="2">
    <source>
        <dbReference type="EnsemblPlants" id="KQK89368"/>
    </source>
</evidence>
<feature type="compositionally biased region" description="Polar residues" evidence="1">
    <location>
        <begin position="1"/>
        <end position="19"/>
    </location>
</feature>
<dbReference type="Gramene" id="KQK89368">
    <property type="protein sequence ID" value="KQK89368"/>
    <property type="gene ID" value="SETIT_040805mg"/>
</dbReference>
<proteinExistence type="predicted"/>
<evidence type="ECO:0000256" key="1">
    <source>
        <dbReference type="SAM" id="MobiDB-lite"/>
    </source>
</evidence>
<reference evidence="2" key="2">
    <citation type="submission" date="2018-08" db="UniProtKB">
        <authorList>
            <consortium name="EnsemblPlants"/>
        </authorList>
    </citation>
    <scope>IDENTIFICATION</scope>
    <source>
        <strain evidence="2">Yugu1</strain>
    </source>
</reference>
<dbReference type="EMBL" id="AGNK02005675">
    <property type="status" value="NOT_ANNOTATED_CDS"/>
    <property type="molecule type" value="Genomic_DNA"/>
</dbReference>
<accession>K4APF7</accession>
<dbReference type="EnsemblPlants" id="KQK89368">
    <property type="protein sequence ID" value="KQK89368"/>
    <property type="gene ID" value="SETIT_040805mg"/>
</dbReference>
<feature type="region of interest" description="Disordered" evidence="1">
    <location>
        <begin position="1"/>
        <end position="20"/>
    </location>
</feature>
<name>K4APF7_SETIT</name>
<reference evidence="3" key="1">
    <citation type="journal article" date="2012" name="Nat. Biotechnol.">
        <title>Reference genome sequence of the model plant Setaria.</title>
        <authorList>
            <person name="Bennetzen J.L."/>
            <person name="Schmutz J."/>
            <person name="Wang H."/>
            <person name="Percifield R."/>
            <person name="Hawkins J."/>
            <person name="Pontaroli A.C."/>
            <person name="Estep M."/>
            <person name="Feng L."/>
            <person name="Vaughn J.N."/>
            <person name="Grimwood J."/>
            <person name="Jenkins J."/>
            <person name="Barry K."/>
            <person name="Lindquist E."/>
            <person name="Hellsten U."/>
            <person name="Deshpande S."/>
            <person name="Wang X."/>
            <person name="Wu X."/>
            <person name="Mitros T."/>
            <person name="Triplett J."/>
            <person name="Yang X."/>
            <person name="Ye C.Y."/>
            <person name="Mauro-Herrera M."/>
            <person name="Wang L."/>
            <person name="Li P."/>
            <person name="Sharma M."/>
            <person name="Sharma R."/>
            <person name="Ronald P.C."/>
            <person name="Panaud O."/>
            <person name="Kellogg E.A."/>
            <person name="Brutnell T.P."/>
            <person name="Doust A.N."/>
            <person name="Tuskan G.A."/>
            <person name="Rokhsar D."/>
            <person name="Devos K.M."/>
        </authorList>
    </citation>
    <scope>NUCLEOTIDE SEQUENCE [LARGE SCALE GENOMIC DNA]</scope>
    <source>
        <strain evidence="3">cv. Yugu1</strain>
    </source>
</reference>
<sequence>MNSLTSISRPDQEKQTSCTDEQRPALLATCWASLGKCLKSCSGLI</sequence>
<dbReference type="InParanoid" id="K4APF7"/>
<dbReference type="Proteomes" id="UP000004995">
    <property type="component" value="Unassembled WGS sequence"/>
</dbReference>
<dbReference type="AlphaFoldDB" id="K4APF7"/>
<keyword evidence="3" id="KW-1185">Reference proteome</keyword>
<dbReference type="HOGENOM" id="CLU_3208594_0_0_1"/>
<evidence type="ECO:0000313" key="3">
    <source>
        <dbReference type="Proteomes" id="UP000004995"/>
    </source>
</evidence>
<organism evidence="2 3">
    <name type="scientific">Setaria italica</name>
    <name type="common">Foxtail millet</name>
    <name type="synonym">Panicum italicum</name>
    <dbReference type="NCBI Taxonomy" id="4555"/>
    <lineage>
        <taxon>Eukaryota</taxon>
        <taxon>Viridiplantae</taxon>
        <taxon>Streptophyta</taxon>
        <taxon>Embryophyta</taxon>
        <taxon>Tracheophyta</taxon>
        <taxon>Spermatophyta</taxon>
        <taxon>Magnoliopsida</taxon>
        <taxon>Liliopsida</taxon>
        <taxon>Poales</taxon>
        <taxon>Poaceae</taxon>
        <taxon>PACMAD clade</taxon>
        <taxon>Panicoideae</taxon>
        <taxon>Panicodae</taxon>
        <taxon>Paniceae</taxon>
        <taxon>Cenchrinae</taxon>
        <taxon>Setaria</taxon>
    </lineage>
</organism>
<protein>
    <submittedName>
        <fullName evidence="2">Uncharacterized protein</fullName>
    </submittedName>
</protein>